<dbReference type="VEuPathDB" id="FungiDB:PCH_Pc22g24510"/>
<gene>
    <name evidence="1" type="ORF">Pc22g24510</name>
    <name evidence="1" type="ORF">PCH_Pc22g24510</name>
</gene>
<name>B6HQW0_PENRW</name>
<evidence type="ECO:0000313" key="1">
    <source>
        <dbReference type="EMBL" id="CAP99739.1"/>
    </source>
</evidence>
<keyword evidence="2" id="KW-1185">Reference proteome</keyword>
<dbReference type="AlphaFoldDB" id="B6HQW0"/>
<evidence type="ECO:0000313" key="2">
    <source>
        <dbReference type="Proteomes" id="UP000000724"/>
    </source>
</evidence>
<accession>B6HQW0</accession>
<organism evidence="1 2">
    <name type="scientific">Penicillium rubens (strain ATCC 28089 / DSM 1075 / NRRL 1951 / Wisconsin 54-1255)</name>
    <name type="common">Penicillium chrysogenum</name>
    <dbReference type="NCBI Taxonomy" id="500485"/>
    <lineage>
        <taxon>Eukaryota</taxon>
        <taxon>Fungi</taxon>
        <taxon>Dikarya</taxon>
        <taxon>Ascomycota</taxon>
        <taxon>Pezizomycotina</taxon>
        <taxon>Eurotiomycetes</taxon>
        <taxon>Eurotiomycetidae</taxon>
        <taxon>Eurotiales</taxon>
        <taxon>Aspergillaceae</taxon>
        <taxon>Penicillium</taxon>
        <taxon>Penicillium chrysogenum species complex</taxon>
    </lineage>
</organism>
<sequence length="354" mass="39181">MDDQFRGPRTTSINALELLRTTKCIVDLLALEWLNGRVFLVFCKVNLPIPLIAYYRPRSPNEAETRNHGLGALTTVGMLITRNLEGFSKGKQYTSIQGIMTTWASGRLEIPLGLGIRMGLISGVFPSVSASMENHGRASAQVDSDLHTVLYGVSRQQNPSRPINATDYRTLPRALQDIIIGVEVCPQLNYQHMYRDAANVNAIDLAVGKAPTGVASLSIGQLFNLKQGSSSPGLSQISVVNLSQEYTWWIDNVYCLLRELYIPEAGTLQEIGDHPVGQQCRDLTGLSAEGEEEGGIHCLLSGVLRWRRGRANVRGLITTLYNMIMETMPRFARLWPLVFRALLSRTVPELGSQK</sequence>
<dbReference type="HOGENOM" id="CLU_783254_0_0_1"/>
<dbReference type="Proteomes" id="UP000000724">
    <property type="component" value="Contig Pc00c22"/>
</dbReference>
<protein>
    <submittedName>
        <fullName evidence="1">Uncharacterized protein</fullName>
    </submittedName>
</protein>
<reference evidence="1 2" key="1">
    <citation type="journal article" date="2008" name="Nat. Biotechnol.">
        <title>Genome sequencing and analysis of the filamentous fungus Penicillium chrysogenum.</title>
        <authorList>
            <person name="van den Berg M.A."/>
            <person name="Albang R."/>
            <person name="Albermann K."/>
            <person name="Badger J.H."/>
            <person name="Daran J.-M."/>
            <person name="Driessen A.J.M."/>
            <person name="Garcia-Estrada C."/>
            <person name="Fedorova N.D."/>
            <person name="Harris D.M."/>
            <person name="Heijne W.H.M."/>
            <person name="Joardar V.S."/>
            <person name="Kiel J.A.K.W."/>
            <person name="Kovalchuk A."/>
            <person name="Martin J.F."/>
            <person name="Nierman W.C."/>
            <person name="Nijland J.G."/>
            <person name="Pronk J.T."/>
            <person name="Roubos J.A."/>
            <person name="van der Klei I.J."/>
            <person name="van Peij N.N.M.E."/>
            <person name="Veenhuis M."/>
            <person name="von Doehren H."/>
            <person name="Wagner C."/>
            <person name="Wortman J.R."/>
            <person name="Bovenberg R.A.L."/>
        </authorList>
    </citation>
    <scope>NUCLEOTIDE SEQUENCE [LARGE SCALE GENOMIC DNA]</scope>
    <source>
        <strain evidence="2">ATCC 28089 / DSM 1075 / NRRL 1951 / Wisconsin 54-1255</strain>
    </source>
</reference>
<proteinExistence type="predicted"/>
<dbReference type="EMBL" id="AM920437">
    <property type="protein sequence ID" value="CAP99739.1"/>
    <property type="molecule type" value="Genomic_DNA"/>
</dbReference>